<sequence length="227" mass="25170">MSDFKKYIEDSENGYRIRILTAIVVVELLAIAVFNLWPVSESSTSNQQVDFSDEAIALEDVVRTEQQNSPPPPPKPQTPIPEPTDEVIEEDPIELGDLNVSKYSDSLSVEMIGSEGDADEPVSSPQVAPQVIHIVEPTVPEAAKKADIKAEIWVNFLVDTEGKVEEASITEIVVHDQETGEKRTVDRINYGLTEATLTAALEWRFRPAKNNGQPVKAYSKQIFTFGF</sequence>
<evidence type="ECO:0000259" key="3">
    <source>
        <dbReference type="Pfam" id="PF03544"/>
    </source>
</evidence>
<keyword evidence="2" id="KW-1133">Transmembrane helix</keyword>
<dbReference type="GO" id="GO:0055085">
    <property type="term" value="P:transmembrane transport"/>
    <property type="evidence" value="ECO:0007669"/>
    <property type="project" value="InterPro"/>
</dbReference>
<dbReference type="SUPFAM" id="SSF74653">
    <property type="entry name" value="TolA/TonB C-terminal domain"/>
    <property type="match status" value="1"/>
</dbReference>
<accession>A0A2A2GAU7</accession>
<feature type="transmembrane region" description="Helical" evidence="2">
    <location>
        <begin position="20"/>
        <end position="37"/>
    </location>
</feature>
<feature type="region of interest" description="Disordered" evidence="1">
    <location>
        <begin position="63"/>
        <end position="84"/>
    </location>
</feature>
<dbReference type="RefSeq" id="WP_095606618.1">
    <property type="nucleotide sequence ID" value="NZ_NSKE01000006.1"/>
</dbReference>
<keyword evidence="2" id="KW-0472">Membrane</keyword>
<dbReference type="EMBL" id="NSKE01000006">
    <property type="protein sequence ID" value="PAU93942.1"/>
    <property type="molecule type" value="Genomic_DNA"/>
</dbReference>
<dbReference type="Proteomes" id="UP000218831">
    <property type="component" value="Unassembled WGS sequence"/>
</dbReference>
<keyword evidence="5" id="KW-1185">Reference proteome</keyword>
<name>A0A2A2GAU7_9BACT</name>
<proteinExistence type="predicted"/>
<evidence type="ECO:0000256" key="1">
    <source>
        <dbReference type="SAM" id="MobiDB-lite"/>
    </source>
</evidence>
<organism evidence="4 5">
    <name type="scientific">Fodinibius salipaludis</name>
    <dbReference type="NCBI Taxonomy" id="2032627"/>
    <lineage>
        <taxon>Bacteria</taxon>
        <taxon>Pseudomonadati</taxon>
        <taxon>Balneolota</taxon>
        <taxon>Balneolia</taxon>
        <taxon>Balneolales</taxon>
        <taxon>Balneolaceae</taxon>
        <taxon>Fodinibius</taxon>
    </lineage>
</organism>
<comment type="caution">
    <text evidence="4">The sequence shown here is derived from an EMBL/GenBank/DDBJ whole genome shotgun (WGS) entry which is preliminary data.</text>
</comment>
<feature type="domain" description="TonB C-terminal" evidence="3">
    <location>
        <begin position="137"/>
        <end position="225"/>
    </location>
</feature>
<gene>
    <name evidence="4" type="ORF">CK503_09745</name>
</gene>
<feature type="compositionally biased region" description="Pro residues" evidence="1">
    <location>
        <begin position="69"/>
        <end position="82"/>
    </location>
</feature>
<evidence type="ECO:0000256" key="2">
    <source>
        <dbReference type="SAM" id="Phobius"/>
    </source>
</evidence>
<dbReference type="Gene3D" id="3.30.1150.10">
    <property type="match status" value="1"/>
</dbReference>
<evidence type="ECO:0000313" key="4">
    <source>
        <dbReference type="EMBL" id="PAU93942.1"/>
    </source>
</evidence>
<evidence type="ECO:0000313" key="5">
    <source>
        <dbReference type="Proteomes" id="UP000218831"/>
    </source>
</evidence>
<keyword evidence="2" id="KW-0812">Transmembrane</keyword>
<dbReference type="AlphaFoldDB" id="A0A2A2GAU7"/>
<reference evidence="4 5" key="1">
    <citation type="submission" date="2017-08" db="EMBL/GenBank/DDBJ databases">
        <title>Aliifodinibius alkalisoli sp. nov., isolated from saline alkaline soil.</title>
        <authorList>
            <person name="Liu D."/>
            <person name="Zhang G."/>
        </authorList>
    </citation>
    <scope>NUCLEOTIDE SEQUENCE [LARGE SCALE GENOMIC DNA]</scope>
    <source>
        <strain evidence="4 5">WN023</strain>
    </source>
</reference>
<dbReference type="InterPro" id="IPR037682">
    <property type="entry name" value="TonB_C"/>
</dbReference>
<dbReference type="OrthoDB" id="1496086at2"/>
<dbReference type="Pfam" id="PF03544">
    <property type="entry name" value="TonB_C"/>
    <property type="match status" value="1"/>
</dbReference>
<protein>
    <recommendedName>
        <fullName evidence="3">TonB C-terminal domain-containing protein</fullName>
    </recommendedName>
</protein>